<evidence type="ECO:0000313" key="8">
    <source>
        <dbReference type="EMBL" id="MEE2566953.1"/>
    </source>
</evidence>
<dbReference type="RefSeq" id="WP_330196510.1">
    <property type="nucleotide sequence ID" value="NZ_JAZDRO010000004.1"/>
</dbReference>
<feature type="transmembrane region" description="Helical" evidence="7">
    <location>
        <begin position="111"/>
        <end position="134"/>
    </location>
</feature>
<comment type="subcellular location">
    <subcellularLocation>
        <location evidence="1">Cell membrane</location>
        <topology evidence="1">Multi-pass membrane protein</topology>
    </subcellularLocation>
</comment>
<name>A0ABU7LZH9_9PROT</name>
<feature type="transmembrane region" description="Helical" evidence="7">
    <location>
        <begin position="21"/>
        <end position="42"/>
    </location>
</feature>
<feature type="transmembrane region" description="Helical" evidence="7">
    <location>
        <begin position="62"/>
        <end position="80"/>
    </location>
</feature>
<accession>A0ABU7LZH9</accession>
<evidence type="ECO:0000256" key="7">
    <source>
        <dbReference type="SAM" id="Phobius"/>
    </source>
</evidence>
<keyword evidence="4 7" id="KW-0812">Transmembrane</keyword>
<reference evidence="8 9" key="1">
    <citation type="submission" date="2024-01" db="EMBL/GenBank/DDBJ databases">
        <title>Hyphobacterium bacterium isolated from marine sediment.</title>
        <authorList>
            <person name="Zhao S."/>
        </authorList>
    </citation>
    <scope>NUCLEOTIDE SEQUENCE [LARGE SCALE GENOMIC DNA]</scope>
    <source>
        <strain evidence="8 9">Y60-23</strain>
    </source>
</reference>
<keyword evidence="5 7" id="KW-1133">Transmembrane helix</keyword>
<dbReference type="PANTHER" id="PTHR33452:SF1">
    <property type="entry name" value="INNER MEMBRANE PROTEIN YPHA-RELATED"/>
    <property type="match status" value="1"/>
</dbReference>
<feature type="transmembrane region" description="Helical" evidence="7">
    <location>
        <begin position="87"/>
        <end position="105"/>
    </location>
</feature>
<evidence type="ECO:0000256" key="5">
    <source>
        <dbReference type="ARBA" id="ARBA00022989"/>
    </source>
</evidence>
<dbReference type="InterPro" id="IPR051907">
    <property type="entry name" value="DoxX-like_oxidoreductase"/>
</dbReference>
<evidence type="ECO:0000256" key="6">
    <source>
        <dbReference type="ARBA" id="ARBA00023136"/>
    </source>
</evidence>
<proteinExistence type="inferred from homology"/>
<sequence>MDTRSLLFLPALGKFSDLGLLGLRVLTGAFLVYGVMDNVTSAAHMAEFEAFLTANGFAMPELMAPLSVYVQLFCGVLFVIGLLTRWAGLIIAFNFVVGVVMVHWAQDFRGWWPAIVLVFIGLQFAATGGGRYSLDRLFSPRA</sequence>
<dbReference type="InterPro" id="IPR032808">
    <property type="entry name" value="DoxX"/>
</dbReference>
<evidence type="ECO:0000256" key="1">
    <source>
        <dbReference type="ARBA" id="ARBA00004651"/>
    </source>
</evidence>
<dbReference type="PANTHER" id="PTHR33452">
    <property type="entry name" value="OXIDOREDUCTASE CATD-RELATED"/>
    <property type="match status" value="1"/>
</dbReference>
<keyword evidence="9" id="KW-1185">Reference proteome</keyword>
<evidence type="ECO:0000256" key="4">
    <source>
        <dbReference type="ARBA" id="ARBA00022692"/>
    </source>
</evidence>
<comment type="similarity">
    <text evidence="2">Belongs to the DoxX family.</text>
</comment>
<keyword evidence="6 7" id="KW-0472">Membrane</keyword>
<evidence type="ECO:0000256" key="3">
    <source>
        <dbReference type="ARBA" id="ARBA00022475"/>
    </source>
</evidence>
<protein>
    <submittedName>
        <fullName evidence="8">DoxX family protein</fullName>
    </submittedName>
</protein>
<gene>
    <name evidence="8" type="ORF">V0U35_09695</name>
</gene>
<dbReference type="Proteomes" id="UP001310692">
    <property type="component" value="Unassembled WGS sequence"/>
</dbReference>
<keyword evidence="3" id="KW-1003">Cell membrane</keyword>
<organism evidence="8 9">
    <name type="scientific">Hyphobacterium marinum</name>
    <dbReference type="NCBI Taxonomy" id="3116574"/>
    <lineage>
        <taxon>Bacteria</taxon>
        <taxon>Pseudomonadati</taxon>
        <taxon>Pseudomonadota</taxon>
        <taxon>Alphaproteobacteria</taxon>
        <taxon>Maricaulales</taxon>
        <taxon>Maricaulaceae</taxon>
        <taxon>Hyphobacterium</taxon>
    </lineage>
</organism>
<evidence type="ECO:0000313" key="9">
    <source>
        <dbReference type="Proteomes" id="UP001310692"/>
    </source>
</evidence>
<dbReference type="EMBL" id="JAZDRO010000004">
    <property type="protein sequence ID" value="MEE2566953.1"/>
    <property type="molecule type" value="Genomic_DNA"/>
</dbReference>
<comment type="caution">
    <text evidence="8">The sequence shown here is derived from an EMBL/GenBank/DDBJ whole genome shotgun (WGS) entry which is preliminary data.</text>
</comment>
<dbReference type="Pfam" id="PF07681">
    <property type="entry name" value="DoxX"/>
    <property type="match status" value="1"/>
</dbReference>
<evidence type="ECO:0000256" key="2">
    <source>
        <dbReference type="ARBA" id="ARBA00006679"/>
    </source>
</evidence>